<dbReference type="RefSeq" id="WP_231003010.1">
    <property type="nucleotide sequence ID" value="NZ_JAJNEC010000004.1"/>
</dbReference>
<name>A0ABS8PLX6_9BACT</name>
<evidence type="ECO:0000313" key="2">
    <source>
        <dbReference type="Proteomes" id="UP001199816"/>
    </source>
</evidence>
<reference evidence="1 2" key="1">
    <citation type="submission" date="2021-11" db="EMBL/GenBank/DDBJ databases">
        <title>Genomic of Niabella pedocola.</title>
        <authorList>
            <person name="Wu T."/>
        </authorList>
    </citation>
    <scope>NUCLEOTIDE SEQUENCE [LARGE SCALE GENOMIC DNA]</scope>
    <source>
        <strain evidence="1 2">JCM 31011</strain>
    </source>
</reference>
<dbReference type="EMBL" id="JAJNEC010000004">
    <property type="protein sequence ID" value="MCD2422107.1"/>
    <property type="molecule type" value="Genomic_DNA"/>
</dbReference>
<organism evidence="1 2">
    <name type="scientific">Niabella pedocola</name>
    <dbReference type="NCBI Taxonomy" id="1752077"/>
    <lineage>
        <taxon>Bacteria</taxon>
        <taxon>Pseudomonadati</taxon>
        <taxon>Bacteroidota</taxon>
        <taxon>Chitinophagia</taxon>
        <taxon>Chitinophagales</taxon>
        <taxon>Chitinophagaceae</taxon>
        <taxon>Niabella</taxon>
    </lineage>
</organism>
<keyword evidence="2" id="KW-1185">Reference proteome</keyword>
<protein>
    <submittedName>
        <fullName evidence="1">Uncharacterized protein</fullName>
    </submittedName>
</protein>
<sequence length="76" mass="8184">MSKDQFNTVSKLNIRGGGKEIVSTNVCFTGNAIALLNAYAATGTAIHLDDWDGYNELRGGSLYYIVTDIKKAVLSV</sequence>
<evidence type="ECO:0000313" key="1">
    <source>
        <dbReference type="EMBL" id="MCD2422107.1"/>
    </source>
</evidence>
<gene>
    <name evidence="1" type="ORF">LQ567_04990</name>
</gene>
<proteinExistence type="predicted"/>
<comment type="caution">
    <text evidence="1">The sequence shown here is derived from an EMBL/GenBank/DDBJ whole genome shotgun (WGS) entry which is preliminary data.</text>
</comment>
<dbReference type="Proteomes" id="UP001199816">
    <property type="component" value="Unassembled WGS sequence"/>
</dbReference>
<accession>A0ABS8PLX6</accession>